<reference evidence="3 4" key="1">
    <citation type="submission" date="2024-03" db="EMBL/GenBank/DDBJ databases">
        <title>Rhodococcus navarretei sp. nov. and Pseudarthrobacter quantumdoti sp. nov., two new species with the ability to biosynthesize Quantum Dots isolated from soil samples at Union Glacier, Antarctica.</title>
        <authorList>
            <person name="Vargas M."/>
        </authorList>
    </citation>
    <scope>NUCLEOTIDE SEQUENCE [LARGE SCALE GENOMIC DNA]</scope>
    <source>
        <strain evidence="3 4">RC-2-3</strain>
    </source>
</reference>
<dbReference type="SUPFAM" id="SSF101478">
    <property type="entry name" value="ADP-ribosylglycohydrolase"/>
    <property type="match status" value="1"/>
</dbReference>
<dbReference type="InterPro" id="IPR036705">
    <property type="entry name" value="Ribosyl_crysJ1_sf"/>
</dbReference>
<dbReference type="Pfam" id="PF03747">
    <property type="entry name" value="ADP_ribosyl_GH"/>
    <property type="match status" value="1"/>
</dbReference>
<gene>
    <name evidence="3" type="ORF">WHH00_06915</name>
</gene>
<dbReference type="InterPro" id="IPR050792">
    <property type="entry name" value="ADP-ribosylglycohydrolase"/>
</dbReference>
<dbReference type="Gene3D" id="1.10.4080.10">
    <property type="entry name" value="ADP-ribosylation/Crystallin J1"/>
    <property type="match status" value="1"/>
</dbReference>
<keyword evidence="4" id="KW-1185">Reference proteome</keyword>
<comment type="similarity">
    <text evidence="1">Belongs to the ADP-ribosylglycohydrolase family.</text>
</comment>
<organism evidence="3 4">
    <name type="scientific">Pseudarthrobacter quantipunctorum</name>
    <dbReference type="NCBI Taxonomy" id="3128980"/>
    <lineage>
        <taxon>Bacteria</taxon>
        <taxon>Bacillati</taxon>
        <taxon>Actinomycetota</taxon>
        <taxon>Actinomycetes</taxon>
        <taxon>Micrococcales</taxon>
        <taxon>Micrococcaceae</taxon>
        <taxon>Pseudarthrobacter</taxon>
    </lineage>
</organism>
<dbReference type="PANTHER" id="PTHR16222">
    <property type="entry name" value="ADP-RIBOSYLGLYCOHYDROLASE"/>
    <property type="match status" value="1"/>
</dbReference>
<evidence type="ECO:0000313" key="3">
    <source>
        <dbReference type="EMBL" id="WXK94529.1"/>
    </source>
</evidence>
<proteinExistence type="inferred from homology"/>
<dbReference type="PANTHER" id="PTHR16222:SF24">
    <property type="entry name" value="ADP-RIBOSYLHYDROLASE ARH3"/>
    <property type="match status" value="1"/>
</dbReference>
<sequence>MSIEPGSSVPALKSRIHGCLLGGALGDSLGYTIGTQSVEEVRRGPGGRGITGSGPVTGAFSDETQLTLYTVDGLVEALEWANSGVGADVNACLWLAYLRWLAAQGEAAPASAPTPQPRWIDGHAALRQRRNPSATCISGLATGEMGTSVRPVNPGSKDFGTVVRSAPFGLIPHIAPDAVYKLSADAASLTHGHPAARQAAGIFSLLVHRLVSGEGLPDAASSVTAHARALGGVEPELPERLEAALSLATRGVVTPEELTHTLGDGRTAEEALAVALYAVLATLPGAASGNAGEDDGGTDGGGTDNGVADTLPVRHFREAVSLAVSHVGQGDATGSLAGNILGAFYGEECLPADWLESLEAPEAIRGMAKLLVGVTIGEG</sequence>
<evidence type="ECO:0000313" key="4">
    <source>
        <dbReference type="Proteomes" id="UP001623384"/>
    </source>
</evidence>
<protein>
    <submittedName>
        <fullName evidence="3">ADP-ribosylglycohydrolase family protein</fullName>
    </submittedName>
</protein>
<evidence type="ECO:0000256" key="1">
    <source>
        <dbReference type="ARBA" id="ARBA00010702"/>
    </source>
</evidence>
<dbReference type="RefSeq" id="WP_406637609.1">
    <property type="nucleotide sequence ID" value="NZ_CP148033.1"/>
</dbReference>
<accession>A0ABZ2R7X7</accession>
<dbReference type="EMBL" id="CP148033">
    <property type="protein sequence ID" value="WXK94529.1"/>
    <property type="molecule type" value="Genomic_DNA"/>
</dbReference>
<name>A0ABZ2R7X7_9MICC</name>
<keyword evidence="2" id="KW-0378">Hydrolase</keyword>
<evidence type="ECO:0000256" key="2">
    <source>
        <dbReference type="ARBA" id="ARBA00022801"/>
    </source>
</evidence>
<dbReference type="InterPro" id="IPR005502">
    <property type="entry name" value="Ribosyl_crysJ1"/>
</dbReference>
<dbReference type="Proteomes" id="UP001623384">
    <property type="component" value="Chromosome"/>
</dbReference>